<keyword evidence="2 5" id="KW-0808">Transferase</keyword>
<protein>
    <submittedName>
        <fullName evidence="5">Glycosyl transferase</fullName>
    </submittedName>
</protein>
<evidence type="ECO:0000313" key="5">
    <source>
        <dbReference type="EMBL" id="OCK42056.1"/>
    </source>
</evidence>
<dbReference type="PANTHER" id="PTHR12526">
    <property type="entry name" value="GLYCOSYLTRANSFERASE"/>
    <property type="match status" value="1"/>
</dbReference>
<keyword evidence="6" id="KW-1185">Reference proteome</keyword>
<dbReference type="CDD" id="cd03801">
    <property type="entry name" value="GT4_PimA-like"/>
    <property type="match status" value="1"/>
</dbReference>
<dbReference type="OrthoDB" id="1450439at2"/>
<accession>A0A1B9XX26</accession>
<feature type="domain" description="Glycosyl transferase family 1" evidence="3">
    <location>
        <begin position="202"/>
        <end position="372"/>
    </location>
</feature>
<feature type="domain" description="Glycosyltransferase subfamily 4-like N-terminal" evidence="4">
    <location>
        <begin position="17"/>
        <end position="191"/>
    </location>
</feature>
<dbReference type="AlphaFoldDB" id="A0A1B9XX26"/>
<dbReference type="STRING" id="447689.BA195_12655"/>
<evidence type="ECO:0000256" key="1">
    <source>
        <dbReference type="ARBA" id="ARBA00022676"/>
    </source>
</evidence>
<reference evidence="5 6" key="1">
    <citation type="submission" date="2016-06" db="EMBL/GenBank/DDBJ databases">
        <title>Draft Genome Sequence of Tenacibaculum soleae UCD-KL19.</title>
        <authorList>
            <person name="Eisen J.A."/>
            <person name="Coil D.A."/>
            <person name="Lujan K.M."/>
        </authorList>
    </citation>
    <scope>NUCLEOTIDE SEQUENCE [LARGE SCALE GENOMIC DNA]</scope>
    <source>
        <strain evidence="5 6">UCD-KL19</strain>
    </source>
</reference>
<dbReference type="Pfam" id="PF00534">
    <property type="entry name" value="Glycos_transf_1"/>
    <property type="match status" value="1"/>
</dbReference>
<name>A0A1B9XX26_9FLAO</name>
<evidence type="ECO:0000259" key="3">
    <source>
        <dbReference type="Pfam" id="PF00534"/>
    </source>
</evidence>
<keyword evidence="1" id="KW-0328">Glycosyltransferase</keyword>
<proteinExistence type="predicted"/>
<dbReference type="GO" id="GO:0016757">
    <property type="term" value="F:glycosyltransferase activity"/>
    <property type="evidence" value="ECO:0007669"/>
    <property type="project" value="UniProtKB-KW"/>
</dbReference>
<dbReference type="PANTHER" id="PTHR12526:SF629">
    <property type="entry name" value="TEICHURONIC ACID BIOSYNTHESIS GLYCOSYLTRANSFERASE TUAH-RELATED"/>
    <property type="match status" value="1"/>
</dbReference>
<dbReference type="Pfam" id="PF13439">
    <property type="entry name" value="Glyco_transf_4"/>
    <property type="match status" value="1"/>
</dbReference>
<dbReference type="InterPro" id="IPR001296">
    <property type="entry name" value="Glyco_trans_1"/>
</dbReference>
<gene>
    <name evidence="5" type="ORF">BA195_12655</name>
</gene>
<comment type="caution">
    <text evidence="5">The sequence shown here is derived from an EMBL/GenBank/DDBJ whole genome shotgun (WGS) entry which is preliminary data.</text>
</comment>
<dbReference type="SUPFAM" id="SSF53756">
    <property type="entry name" value="UDP-Glycosyltransferase/glycogen phosphorylase"/>
    <property type="match status" value="1"/>
</dbReference>
<organism evidence="5 6">
    <name type="scientific">Tenacibaculum soleae</name>
    <dbReference type="NCBI Taxonomy" id="447689"/>
    <lineage>
        <taxon>Bacteria</taxon>
        <taxon>Pseudomonadati</taxon>
        <taxon>Bacteroidota</taxon>
        <taxon>Flavobacteriia</taxon>
        <taxon>Flavobacteriales</taxon>
        <taxon>Flavobacteriaceae</taxon>
        <taxon>Tenacibaculum</taxon>
    </lineage>
</organism>
<evidence type="ECO:0000313" key="6">
    <source>
        <dbReference type="Proteomes" id="UP000093186"/>
    </source>
</evidence>
<dbReference type="InterPro" id="IPR028098">
    <property type="entry name" value="Glyco_trans_4-like_N"/>
</dbReference>
<sequence length="394" mass="45738">MRIGMILDKVFPPDPRVENEAIELIKKGHEVFLFCLTYGGDQQEETINQIYVKRYQSNKLEYKLSALAYTIPFYSFLMKKKIADFLSKNKIEAIHIHDIRIAEAVFLANKKQQLPVVLDLHDNMPEVMKFYPHLQKFPGKYIISPKKWKRKEEAFIKKADKVITVSQEFVNELVDRTKIAENKVVLVPNTIRKSFYDSFELNTRIIKKYKENFVILYLGDTHVRRGLLTAIRAIAKLKEQIPTIKLVIVGKNTTDYILKAEVEKLNIKEFVDFEGWQNVSLFPSYIKVSDICISPLKRNIQHDVAYANKLFQYMSLAKPLLVSNAIAQKNLIEKINGGLVHEAQNIADFEDKVLTLYNNPTLREELGENGENFVKNEFTWDKTSKGLIDLYNNL</sequence>
<evidence type="ECO:0000256" key="2">
    <source>
        <dbReference type="ARBA" id="ARBA00022679"/>
    </source>
</evidence>
<dbReference type="RefSeq" id="WP_068706126.1">
    <property type="nucleotide sequence ID" value="NZ_MAKX01000035.1"/>
</dbReference>
<evidence type="ECO:0000259" key="4">
    <source>
        <dbReference type="Pfam" id="PF13439"/>
    </source>
</evidence>
<dbReference type="EMBL" id="MAKX01000035">
    <property type="protein sequence ID" value="OCK42056.1"/>
    <property type="molecule type" value="Genomic_DNA"/>
</dbReference>
<dbReference type="Proteomes" id="UP000093186">
    <property type="component" value="Unassembled WGS sequence"/>
</dbReference>
<dbReference type="Gene3D" id="3.40.50.2000">
    <property type="entry name" value="Glycogen Phosphorylase B"/>
    <property type="match status" value="2"/>
</dbReference>